<organism evidence="2 3">
    <name type="scientific">Favolaschia claudopus</name>
    <dbReference type="NCBI Taxonomy" id="2862362"/>
    <lineage>
        <taxon>Eukaryota</taxon>
        <taxon>Fungi</taxon>
        <taxon>Dikarya</taxon>
        <taxon>Basidiomycota</taxon>
        <taxon>Agaricomycotina</taxon>
        <taxon>Agaricomycetes</taxon>
        <taxon>Agaricomycetidae</taxon>
        <taxon>Agaricales</taxon>
        <taxon>Marasmiineae</taxon>
        <taxon>Mycenaceae</taxon>
        <taxon>Favolaschia</taxon>
    </lineage>
</organism>
<feature type="region of interest" description="Disordered" evidence="1">
    <location>
        <begin position="209"/>
        <end position="247"/>
    </location>
</feature>
<name>A0AAW0DHQ3_9AGAR</name>
<comment type="caution">
    <text evidence="2">The sequence shown here is derived from an EMBL/GenBank/DDBJ whole genome shotgun (WGS) entry which is preliminary data.</text>
</comment>
<evidence type="ECO:0000313" key="2">
    <source>
        <dbReference type="EMBL" id="KAK7050708.1"/>
    </source>
</evidence>
<keyword evidence="3" id="KW-1185">Reference proteome</keyword>
<feature type="region of interest" description="Disordered" evidence="1">
    <location>
        <begin position="1"/>
        <end position="49"/>
    </location>
</feature>
<gene>
    <name evidence="2" type="ORF">R3P38DRAFT_3174186</name>
</gene>
<accession>A0AAW0DHQ3</accession>
<sequence length="266" mass="29744">MPTGKVRIDTEHSDHLPNRDKQRDVSASSRKSSTPAASIASTPQEDQRKMLCTENRLTPEQDSAPSTRERRAISFVRTEWRLKGEDEWIDSEEEGADGEKMGECWGWDFMLVTCGCAEANTHVRYRRRRYERWWGTFRGMRLYSRSMLYLQANPLVGDASPRISGQSPIPPTTLRPSLPLPPYTSIVSPKRELNAERLGGYAEEGAERALGVPGYDPHPSPHAPYTPHPHAEFPLPHLPPASDDDRASGDAMLILAVPQPPPPALS</sequence>
<evidence type="ECO:0000313" key="3">
    <source>
        <dbReference type="Proteomes" id="UP001362999"/>
    </source>
</evidence>
<proteinExistence type="predicted"/>
<reference evidence="2 3" key="1">
    <citation type="journal article" date="2024" name="J Genomics">
        <title>Draft genome sequencing and assembly of Favolaschia claudopus CIRM-BRFM 2984 isolated from oak limbs.</title>
        <authorList>
            <person name="Navarro D."/>
            <person name="Drula E."/>
            <person name="Chaduli D."/>
            <person name="Cazenave R."/>
            <person name="Ahrendt S."/>
            <person name="Wang J."/>
            <person name="Lipzen A."/>
            <person name="Daum C."/>
            <person name="Barry K."/>
            <person name="Grigoriev I.V."/>
            <person name="Favel A."/>
            <person name="Rosso M.N."/>
            <person name="Martin F."/>
        </authorList>
    </citation>
    <scope>NUCLEOTIDE SEQUENCE [LARGE SCALE GENOMIC DNA]</scope>
    <source>
        <strain evidence="2 3">CIRM-BRFM 2984</strain>
    </source>
</reference>
<dbReference type="AlphaFoldDB" id="A0AAW0DHQ3"/>
<feature type="compositionally biased region" description="Low complexity" evidence="1">
    <location>
        <begin position="32"/>
        <end position="43"/>
    </location>
</feature>
<dbReference type="EMBL" id="JAWWNJ010000008">
    <property type="protein sequence ID" value="KAK7050708.1"/>
    <property type="molecule type" value="Genomic_DNA"/>
</dbReference>
<evidence type="ECO:0000256" key="1">
    <source>
        <dbReference type="SAM" id="MobiDB-lite"/>
    </source>
</evidence>
<protein>
    <submittedName>
        <fullName evidence="2">Uncharacterized protein</fullName>
    </submittedName>
</protein>
<feature type="compositionally biased region" description="Basic and acidic residues" evidence="1">
    <location>
        <begin position="1"/>
        <end position="24"/>
    </location>
</feature>
<dbReference type="Proteomes" id="UP001362999">
    <property type="component" value="Unassembled WGS sequence"/>
</dbReference>
<feature type="compositionally biased region" description="Pro residues" evidence="1">
    <location>
        <begin position="216"/>
        <end position="227"/>
    </location>
</feature>